<keyword evidence="2" id="KW-0813">Transport</keyword>
<proteinExistence type="predicted"/>
<sequence length="217" mass="22894">AWSTPWYFRILIPALGGLVVGPVVYFLAREAKGHGVPEVMEAVTLRSGMIRKRVVLVKSLVSAICIGTGGSVGREGPIVQIGSAIGSGIGQVLKISAERIRTLVGCGAAAGIAATFNAPIAGSMFALEIILGDFGIATFTPIVISSVAATAVSRHFLGDSPAFIVPAYELVSAWELPLYVILGFFCALVAVTFTTLLYRTEDMFDSLKIPDYLKAML</sequence>
<accession>X1F4G5</accession>
<protein>
    <recommendedName>
        <fullName evidence="12">Chloride channel protein</fullName>
    </recommendedName>
</protein>
<feature type="transmembrane region" description="Helical" evidence="10">
    <location>
        <begin position="176"/>
        <end position="198"/>
    </location>
</feature>
<evidence type="ECO:0000256" key="8">
    <source>
        <dbReference type="ARBA" id="ARBA00023214"/>
    </source>
</evidence>
<evidence type="ECO:0000256" key="4">
    <source>
        <dbReference type="ARBA" id="ARBA00022989"/>
    </source>
</evidence>
<evidence type="ECO:0000256" key="9">
    <source>
        <dbReference type="ARBA" id="ARBA00023303"/>
    </source>
</evidence>
<evidence type="ECO:0000313" key="11">
    <source>
        <dbReference type="EMBL" id="GAH15688.1"/>
    </source>
</evidence>
<feature type="non-terminal residue" evidence="11">
    <location>
        <position position="217"/>
    </location>
</feature>
<dbReference type="PRINTS" id="PR00762">
    <property type="entry name" value="CLCHANNEL"/>
</dbReference>
<feature type="non-terminal residue" evidence="11">
    <location>
        <position position="1"/>
    </location>
</feature>
<dbReference type="CDD" id="cd00400">
    <property type="entry name" value="Voltage_gated_ClC"/>
    <property type="match status" value="1"/>
</dbReference>
<dbReference type="InterPro" id="IPR050368">
    <property type="entry name" value="ClC-type_chloride_channel"/>
</dbReference>
<keyword evidence="6 10" id="KW-0472">Membrane</keyword>
<keyword evidence="7" id="KW-0869">Chloride channel</keyword>
<evidence type="ECO:0000256" key="1">
    <source>
        <dbReference type="ARBA" id="ARBA00004141"/>
    </source>
</evidence>
<dbReference type="GO" id="GO:0034707">
    <property type="term" value="C:chloride channel complex"/>
    <property type="evidence" value="ECO:0007669"/>
    <property type="project" value="UniProtKB-KW"/>
</dbReference>
<gene>
    <name evidence="11" type="ORF">S01H4_58557</name>
</gene>
<dbReference type="SUPFAM" id="SSF81340">
    <property type="entry name" value="Clc chloride channel"/>
    <property type="match status" value="1"/>
</dbReference>
<evidence type="ECO:0000256" key="3">
    <source>
        <dbReference type="ARBA" id="ARBA00022692"/>
    </source>
</evidence>
<dbReference type="PANTHER" id="PTHR43427:SF6">
    <property type="entry name" value="CHLORIDE CHANNEL PROTEIN CLC-E"/>
    <property type="match status" value="1"/>
</dbReference>
<name>X1F4G5_9ZZZZ</name>
<evidence type="ECO:0000256" key="10">
    <source>
        <dbReference type="SAM" id="Phobius"/>
    </source>
</evidence>
<keyword evidence="4 10" id="KW-1133">Transmembrane helix</keyword>
<comment type="caution">
    <text evidence="11">The sequence shown here is derived from an EMBL/GenBank/DDBJ whole genome shotgun (WGS) entry which is preliminary data.</text>
</comment>
<evidence type="ECO:0000256" key="2">
    <source>
        <dbReference type="ARBA" id="ARBA00022448"/>
    </source>
</evidence>
<keyword evidence="9" id="KW-0407">Ion channel</keyword>
<dbReference type="PANTHER" id="PTHR43427">
    <property type="entry name" value="CHLORIDE CHANNEL PROTEIN CLC-E"/>
    <property type="match status" value="1"/>
</dbReference>
<evidence type="ECO:0000256" key="7">
    <source>
        <dbReference type="ARBA" id="ARBA00023173"/>
    </source>
</evidence>
<comment type="subcellular location">
    <subcellularLocation>
        <location evidence="1">Membrane</location>
        <topology evidence="1">Multi-pass membrane protein</topology>
    </subcellularLocation>
</comment>
<keyword evidence="3 10" id="KW-0812">Transmembrane</keyword>
<dbReference type="InterPro" id="IPR001807">
    <property type="entry name" value="ClC"/>
</dbReference>
<keyword evidence="5" id="KW-0406">Ion transport</keyword>
<feature type="transmembrane region" description="Helical" evidence="10">
    <location>
        <begin position="6"/>
        <end position="28"/>
    </location>
</feature>
<dbReference type="AlphaFoldDB" id="X1F4G5"/>
<feature type="transmembrane region" description="Helical" evidence="10">
    <location>
        <begin position="134"/>
        <end position="156"/>
    </location>
</feature>
<evidence type="ECO:0008006" key="12">
    <source>
        <dbReference type="Google" id="ProtNLM"/>
    </source>
</evidence>
<evidence type="ECO:0000256" key="5">
    <source>
        <dbReference type="ARBA" id="ARBA00023065"/>
    </source>
</evidence>
<dbReference type="Gene3D" id="1.10.3080.10">
    <property type="entry name" value="Clc chloride channel"/>
    <property type="match status" value="1"/>
</dbReference>
<dbReference type="GO" id="GO:0005254">
    <property type="term" value="F:chloride channel activity"/>
    <property type="evidence" value="ECO:0007669"/>
    <property type="project" value="UniProtKB-KW"/>
</dbReference>
<dbReference type="InterPro" id="IPR014743">
    <property type="entry name" value="Cl-channel_core"/>
</dbReference>
<organism evidence="11">
    <name type="scientific">marine sediment metagenome</name>
    <dbReference type="NCBI Taxonomy" id="412755"/>
    <lineage>
        <taxon>unclassified sequences</taxon>
        <taxon>metagenomes</taxon>
        <taxon>ecological metagenomes</taxon>
    </lineage>
</organism>
<keyword evidence="8" id="KW-0868">Chloride</keyword>
<reference evidence="11" key="1">
    <citation type="journal article" date="2014" name="Front. Microbiol.">
        <title>High frequency of phylogenetically diverse reductive dehalogenase-homologous genes in deep subseafloor sedimentary metagenomes.</title>
        <authorList>
            <person name="Kawai M."/>
            <person name="Futagami T."/>
            <person name="Toyoda A."/>
            <person name="Takaki Y."/>
            <person name="Nishi S."/>
            <person name="Hori S."/>
            <person name="Arai W."/>
            <person name="Tsubouchi T."/>
            <person name="Morono Y."/>
            <person name="Uchiyama I."/>
            <person name="Ito T."/>
            <person name="Fujiyama A."/>
            <person name="Inagaki F."/>
            <person name="Takami H."/>
        </authorList>
    </citation>
    <scope>NUCLEOTIDE SEQUENCE</scope>
    <source>
        <strain evidence="11">Expedition CK06-06</strain>
    </source>
</reference>
<dbReference type="Pfam" id="PF00654">
    <property type="entry name" value="Voltage_CLC"/>
    <property type="match status" value="1"/>
</dbReference>
<dbReference type="EMBL" id="BART01034217">
    <property type="protein sequence ID" value="GAH15688.1"/>
    <property type="molecule type" value="Genomic_DNA"/>
</dbReference>
<evidence type="ECO:0000256" key="6">
    <source>
        <dbReference type="ARBA" id="ARBA00023136"/>
    </source>
</evidence>